<dbReference type="InterPro" id="IPR037066">
    <property type="entry name" value="Plug_dom_sf"/>
</dbReference>
<evidence type="ECO:0000256" key="4">
    <source>
        <dbReference type="ARBA" id="ARBA00022692"/>
    </source>
</evidence>
<sequence>MLQISADKLHKAICLICCFGFSSFGFAKPADDVLADKLLGLSLEELVNMEVTSVSRRAQSIFDAAAAISVVTSEDIRRSGATSIIDALRLVPGFQASRTNANNWSVGIRGFNQSFANKLLVLIDGRSVYSPLFSGASWDVLDLILEDIERIEVLRGPGAAMWGSNGVNGVINVITRHSDNTQGAFVSFSAGNQEKSQLSWRYGDEFSGGSYRSWFKHIEKGDSVFTDGSDADDGWTVQRFGGRLDWESGHMLDAQYYSGNTKPQLFFLNQQSGVLSTNNPDRKQEGGHLLWRYQWGDSDDISYQLQSYVDYYKSLDPRVGEKRVIYSLDFEQGIKISENQHLIWGIEGRISDHELLPTDYSSYISNDQKESFFSAFIQDEFELIPEKLRLTLSSRFENNPYTGFEWQPDARLFWRPKEKQTVWMAISRAVRTPTIIEREIDILTPRQVAEAPIPGIGVLPVYLRAIGNIDMESESLLALNGGFKHKVNNRFNYDVALFLHFYDDLVASATSTGSCLDGDSFNPTFGICISTFNSIPNLLYVNGKLEHGMDAETWGGELSAEWKGDGWKVKGNYSLLQTHAHANKDNPSASRNEDLAEGISADHQVSITAGIDLDGGFELDSWLRFQDNLREPDIPSFWNLDLRLAWQLDGIEMSLVGQNLLSDSHAEFAEQVTGFVPVEVKKGFYFQMRIYPW</sequence>
<dbReference type="GO" id="GO:0009279">
    <property type="term" value="C:cell outer membrane"/>
    <property type="evidence" value="ECO:0007669"/>
    <property type="project" value="UniProtKB-SubCell"/>
</dbReference>
<name>A0A2V1GTJ4_9GAMM</name>
<feature type="signal peptide" evidence="8">
    <location>
        <begin position="1"/>
        <end position="27"/>
    </location>
</feature>
<proteinExistence type="inferred from homology"/>
<evidence type="ECO:0000256" key="2">
    <source>
        <dbReference type="ARBA" id="ARBA00022448"/>
    </source>
</evidence>
<evidence type="ECO:0000259" key="9">
    <source>
        <dbReference type="Pfam" id="PF07715"/>
    </source>
</evidence>
<comment type="subcellular location">
    <subcellularLocation>
        <location evidence="1 7">Cell outer membrane</location>
        <topology evidence="1 7">Multi-pass membrane protein</topology>
    </subcellularLocation>
</comment>
<evidence type="ECO:0000313" key="11">
    <source>
        <dbReference type="Proteomes" id="UP000244906"/>
    </source>
</evidence>
<dbReference type="PANTHER" id="PTHR30069:SF27">
    <property type="entry name" value="BLL4766 PROTEIN"/>
    <property type="match status" value="1"/>
</dbReference>
<comment type="caution">
    <text evidence="10">The sequence shown here is derived from an EMBL/GenBank/DDBJ whole genome shotgun (WGS) entry which is preliminary data.</text>
</comment>
<protein>
    <recommendedName>
        <fullName evidence="9">TonB-dependent receptor plug domain-containing protein</fullName>
    </recommendedName>
</protein>
<keyword evidence="3 7" id="KW-1134">Transmembrane beta strand</keyword>
<dbReference type="SUPFAM" id="SSF56935">
    <property type="entry name" value="Porins"/>
    <property type="match status" value="1"/>
</dbReference>
<keyword evidence="8" id="KW-0732">Signal</keyword>
<evidence type="ECO:0000256" key="5">
    <source>
        <dbReference type="ARBA" id="ARBA00023136"/>
    </source>
</evidence>
<evidence type="ECO:0000313" key="10">
    <source>
        <dbReference type="EMBL" id="PVZ67706.1"/>
    </source>
</evidence>
<feature type="chain" id="PRO_5016124053" description="TonB-dependent receptor plug domain-containing protein" evidence="8">
    <location>
        <begin position="28"/>
        <end position="693"/>
    </location>
</feature>
<evidence type="ECO:0000256" key="7">
    <source>
        <dbReference type="PROSITE-ProRule" id="PRU01360"/>
    </source>
</evidence>
<comment type="similarity">
    <text evidence="7">Belongs to the TonB-dependent receptor family.</text>
</comment>
<dbReference type="GO" id="GO:0015344">
    <property type="term" value="F:siderophore uptake transmembrane transporter activity"/>
    <property type="evidence" value="ECO:0007669"/>
    <property type="project" value="TreeGrafter"/>
</dbReference>
<dbReference type="PROSITE" id="PS52016">
    <property type="entry name" value="TONB_DEPENDENT_REC_3"/>
    <property type="match status" value="1"/>
</dbReference>
<evidence type="ECO:0000256" key="6">
    <source>
        <dbReference type="ARBA" id="ARBA00023237"/>
    </source>
</evidence>
<dbReference type="Gene3D" id="2.170.130.10">
    <property type="entry name" value="TonB-dependent receptor, plug domain"/>
    <property type="match status" value="1"/>
</dbReference>
<accession>A0A2V1GTJ4</accession>
<keyword evidence="5 7" id="KW-0472">Membrane</keyword>
<dbReference type="Proteomes" id="UP000244906">
    <property type="component" value="Unassembled WGS sequence"/>
</dbReference>
<dbReference type="InterPro" id="IPR036942">
    <property type="entry name" value="Beta-barrel_TonB_sf"/>
</dbReference>
<evidence type="ECO:0000256" key="8">
    <source>
        <dbReference type="SAM" id="SignalP"/>
    </source>
</evidence>
<keyword evidence="4 7" id="KW-0812">Transmembrane</keyword>
<feature type="domain" description="TonB-dependent receptor plug" evidence="9">
    <location>
        <begin position="62"/>
        <end position="170"/>
    </location>
</feature>
<dbReference type="PANTHER" id="PTHR30069">
    <property type="entry name" value="TONB-DEPENDENT OUTER MEMBRANE RECEPTOR"/>
    <property type="match status" value="1"/>
</dbReference>
<organism evidence="10 11">
    <name type="scientific">Pelagibaculum spongiae</name>
    <dbReference type="NCBI Taxonomy" id="2080658"/>
    <lineage>
        <taxon>Bacteria</taxon>
        <taxon>Pseudomonadati</taxon>
        <taxon>Pseudomonadota</taxon>
        <taxon>Gammaproteobacteria</taxon>
        <taxon>Oceanospirillales</taxon>
        <taxon>Pelagibaculum</taxon>
    </lineage>
</organism>
<dbReference type="Gene3D" id="2.40.170.20">
    <property type="entry name" value="TonB-dependent receptor, beta-barrel domain"/>
    <property type="match status" value="1"/>
</dbReference>
<keyword evidence="2 7" id="KW-0813">Transport</keyword>
<dbReference type="Pfam" id="PF07715">
    <property type="entry name" value="Plug"/>
    <property type="match status" value="1"/>
</dbReference>
<reference evidence="10 11" key="1">
    <citation type="submission" date="2018-04" db="EMBL/GenBank/DDBJ databases">
        <title>Thalassorhabdus spongiae gen. nov., sp. nov., isolated from a marine sponge in South-West Iceland.</title>
        <authorList>
            <person name="Knobloch S."/>
            <person name="Daussin A."/>
            <person name="Johannsson R."/>
            <person name="Marteinsson V.T."/>
        </authorList>
    </citation>
    <scope>NUCLEOTIDE SEQUENCE [LARGE SCALE GENOMIC DNA]</scope>
    <source>
        <strain evidence="10 11">Hp12</strain>
    </source>
</reference>
<evidence type="ECO:0000256" key="3">
    <source>
        <dbReference type="ARBA" id="ARBA00022452"/>
    </source>
</evidence>
<gene>
    <name evidence="10" type="ORF">DC094_14830</name>
</gene>
<dbReference type="EMBL" id="QDDL01000006">
    <property type="protein sequence ID" value="PVZ67706.1"/>
    <property type="molecule type" value="Genomic_DNA"/>
</dbReference>
<keyword evidence="6 7" id="KW-0998">Cell outer membrane</keyword>
<dbReference type="GO" id="GO:0044718">
    <property type="term" value="P:siderophore transmembrane transport"/>
    <property type="evidence" value="ECO:0007669"/>
    <property type="project" value="TreeGrafter"/>
</dbReference>
<dbReference type="AlphaFoldDB" id="A0A2V1GTJ4"/>
<evidence type="ECO:0000256" key="1">
    <source>
        <dbReference type="ARBA" id="ARBA00004571"/>
    </source>
</evidence>
<dbReference type="InterPro" id="IPR012910">
    <property type="entry name" value="Plug_dom"/>
</dbReference>
<dbReference type="InterPro" id="IPR039426">
    <property type="entry name" value="TonB-dep_rcpt-like"/>
</dbReference>
<keyword evidence="11" id="KW-1185">Reference proteome</keyword>